<dbReference type="OrthoDB" id="5595758at2759"/>
<dbReference type="EMBL" id="JANBUH010001678">
    <property type="protein sequence ID" value="KAJ2743372.1"/>
    <property type="molecule type" value="Genomic_DNA"/>
</dbReference>
<dbReference type="Proteomes" id="UP001140011">
    <property type="component" value="Unassembled WGS sequence"/>
</dbReference>
<feature type="non-terminal residue" evidence="1">
    <location>
        <position position="230"/>
    </location>
</feature>
<comment type="caution">
    <text evidence="1">The sequence shown here is derived from an EMBL/GenBank/DDBJ whole genome shotgun (WGS) entry which is preliminary data.</text>
</comment>
<sequence>MPKFGTSSFSGFRNPFMSVYKSDFYSPATEPTLRGGGNSREGVCDVGTGRSREDRLRMESEIMERAGLPRDFWLVTVEDIEYPHSATRMPGYTLRAIAFANDIALALSSEDDVTAFRNAVELHSLASNAKLSDDKTEMLRIGNTTLVLSGIPILPERAVIGYLEIYSSEDGIAIGHIKGQLIEKIQAQIQRWHGRQLSLYGRVLLANSVLIAKLWYTARITPFSDSLSAQ</sequence>
<accession>A0A9W8L7B0</accession>
<keyword evidence="2" id="KW-1185">Reference proteome</keyword>
<protein>
    <submittedName>
        <fullName evidence="1">Uncharacterized protein</fullName>
    </submittedName>
</protein>
<dbReference type="AlphaFoldDB" id="A0A9W8L7B0"/>
<evidence type="ECO:0000313" key="1">
    <source>
        <dbReference type="EMBL" id="KAJ2743372.1"/>
    </source>
</evidence>
<organism evidence="1 2">
    <name type="scientific">Coemansia pectinata</name>
    <dbReference type="NCBI Taxonomy" id="1052879"/>
    <lineage>
        <taxon>Eukaryota</taxon>
        <taxon>Fungi</taxon>
        <taxon>Fungi incertae sedis</taxon>
        <taxon>Zoopagomycota</taxon>
        <taxon>Kickxellomycotina</taxon>
        <taxon>Kickxellomycetes</taxon>
        <taxon>Kickxellales</taxon>
        <taxon>Kickxellaceae</taxon>
        <taxon>Coemansia</taxon>
    </lineage>
</organism>
<reference evidence="1" key="1">
    <citation type="submission" date="2022-07" db="EMBL/GenBank/DDBJ databases">
        <title>Phylogenomic reconstructions and comparative analyses of Kickxellomycotina fungi.</title>
        <authorList>
            <person name="Reynolds N.K."/>
            <person name="Stajich J.E."/>
            <person name="Barry K."/>
            <person name="Grigoriev I.V."/>
            <person name="Crous P."/>
            <person name="Smith M.E."/>
        </authorList>
    </citation>
    <scope>NUCLEOTIDE SEQUENCE</scope>
    <source>
        <strain evidence="1">BCRC 34297</strain>
    </source>
</reference>
<proteinExistence type="predicted"/>
<gene>
    <name evidence="1" type="ORF">GGI19_006708</name>
</gene>
<evidence type="ECO:0000313" key="2">
    <source>
        <dbReference type="Proteomes" id="UP001140011"/>
    </source>
</evidence>
<name>A0A9W8L7B0_9FUNG</name>